<organism evidence="2 3">
    <name type="scientific">Photobacterium aquimaris</name>
    <dbReference type="NCBI Taxonomy" id="512643"/>
    <lineage>
        <taxon>Bacteria</taxon>
        <taxon>Pseudomonadati</taxon>
        <taxon>Pseudomonadota</taxon>
        <taxon>Gammaproteobacteria</taxon>
        <taxon>Vibrionales</taxon>
        <taxon>Vibrionaceae</taxon>
        <taxon>Photobacterium</taxon>
    </lineage>
</organism>
<name>A0A2T3HYA3_9GAMM</name>
<reference evidence="2 3" key="1">
    <citation type="submission" date="2018-03" db="EMBL/GenBank/DDBJ databases">
        <title>Whole genome sequencing of Histamine producing bacteria.</title>
        <authorList>
            <person name="Butler K."/>
        </authorList>
    </citation>
    <scope>NUCLEOTIDE SEQUENCE [LARGE SCALE GENOMIC DNA]</scope>
    <source>
        <strain evidence="2 3">DSM 23343</strain>
    </source>
</reference>
<accession>A0A2T3HYA3</accession>
<gene>
    <name evidence="2" type="ORF">C0W81_09020</name>
</gene>
<evidence type="ECO:0000259" key="1">
    <source>
        <dbReference type="Pfam" id="PF04230"/>
    </source>
</evidence>
<dbReference type="OrthoDB" id="9803627at2"/>
<sequence>MIKKILFLIKSIFLKFSGKVEFIYYFSEVLNVGDDLNLDLIKAYSKKKPICPPLIKKFEHKLMVGSVIHEMNKKSIVIGSGLIHPDFLKGINELGDIRALRGELTKFHIEKKFAVELNVPLGDCALLMPRVINCNDIQKNSSFGLVLHYKDDDHKIKEIVTELGGKIISVSQNVTDFVNELNTCEVILSSSMHGLILSDAYNIPNERIILGDLLTGGDFKFKDYYSTTDSPKYEGIYISSSVTKMDVEKILKSAMVKKYRYNLNELEAELMKALDK</sequence>
<dbReference type="EMBL" id="PYLY01000015">
    <property type="protein sequence ID" value="PSU04864.1"/>
    <property type="molecule type" value="Genomic_DNA"/>
</dbReference>
<dbReference type="RefSeq" id="WP_060997343.1">
    <property type="nucleotide sequence ID" value="NZ_LNQZ01000005.1"/>
</dbReference>
<comment type="caution">
    <text evidence="2">The sequence shown here is derived from an EMBL/GenBank/DDBJ whole genome shotgun (WGS) entry which is preliminary data.</text>
</comment>
<evidence type="ECO:0000313" key="2">
    <source>
        <dbReference type="EMBL" id="PSU04864.1"/>
    </source>
</evidence>
<dbReference type="AlphaFoldDB" id="A0A2T3HYA3"/>
<dbReference type="InterPro" id="IPR007345">
    <property type="entry name" value="Polysacch_pyruvyl_Trfase"/>
</dbReference>
<dbReference type="Pfam" id="PF04230">
    <property type="entry name" value="PS_pyruv_trans"/>
    <property type="match status" value="1"/>
</dbReference>
<feature type="domain" description="Polysaccharide pyruvyl transferase" evidence="1">
    <location>
        <begin position="139"/>
        <end position="204"/>
    </location>
</feature>
<protein>
    <recommendedName>
        <fullName evidence="1">Polysaccharide pyruvyl transferase domain-containing protein</fullName>
    </recommendedName>
</protein>
<proteinExistence type="predicted"/>
<evidence type="ECO:0000313" key="3">
    <source>
        <dbReference type="Proteomes" id="UP000241858"/>
    </source>
</evidence>
<dbReference type="Proteomes" id="UP000241858">
    <property type="component" value="Unassembled WGS sequence"/>
</dbReference>